<dbReference type="InterPro" id="IPR036527">
    <property type="entry name" value="SCP2_sterol-bd_dom_sf"/>
</dbReference>
<gene>
    <name evidence="2" type="ORF">GCM10012278_80700</name>
</gene>
<dbReference type="EMBL" id="BMNK01000021">
    <property type="protein sequence ID" value="GGP16532.1"/>
    <property type="molecule type" value="Genomic_DNA"/>
</dbReference>
<proteinExistence type="predicted"/>
<dbReference type="Gene3D" id="3.30.1050.20">
    <property type="match status" value="1"/>
</dbReference>
<protein>
    <submittedName>
        <fullName evidence="2">Maleylpyruvate isomerase</fullName>
    </submittedName>
</protein>
<sequence length="224" mass="23865">MPDLFWMDAGTAYFAARLDGADLYADSSLPGWTRRHVVAHVAANARGLGRLAHWAATGEETPMYASAQARNAEIEELATLPPEGLVALFEQTAADFRAALLSLPEPRWEVLVRTAQGAAVPASEIVWMRCREVWIHGVDLGTGGGFADFPPDLLDALLADVAKLWERRGEELAPVLIATDTKATFRAGDAQGHEVHGTAAELAAWVTGRGPAPHAGAPAIGGWL</sequence>
<dbReference type="Gene3D" id="1.20.120.450">
    <property type="entry name" value="dinb family like domain"/>
    <property type="match status" value="1"/>
</dbReference>
<dbReference type="NCBIfam" id="TIGR03083">
    <property type="entry name" value="maleylpyruvate isomerase family mycothiol-dependent enzyme"/>
    <property type="match status" value="1"/>
</dbReference>
<dbReference type="GO" id="GO:0008270">
    <property type="term" value="F:zinc ion binding"/>
    <property type="evidence" value="ECO:0007669"/>
    <property type="project" value="InterPro"/>
</dbReference>
<dbReference type="AlphaFoldDB" id="A0A918E9E3"/>
<dbReference type="SUPFAM" id="SSF55718">
    <property type="entry name" value="SCP-like"/>
    <property type="match status" value="1"/>
</dbReference>
<dbReference type="Pfam" id="PF11716">
    <property type="entry name" value="MDMPI_N"/>
    <property type="match status" value="1"/>
</dbReference>
<feature type="domain" description="Mycothiol-dependent maleylpyruvate isomerase metal-binding" evidence="1">
    <location>
        <begin position="11"/>
        <end position="140"/>
    </location>
</feature>
<dbReference type="Proteomes" id="UP000660745">
    <property type="component" value="Unassembled WGS sequence"/>
</dbReference>
<reference evidence="2" key="1">
    <citation type="journal article" date="2014" name="Int. J. Syst. Evol. Microbiol.">
        <title>Complete genome sequence of Corynebacterium casei LMG S-19264T (=DSM 44701T), isolated from a smear-ripened cheese.</title>
        <authorList>
            <consortium name="US DOE Joint Genome Institute (JGI-PGF)"/>
            <person name="Walter F."/>
            <person name="Albersmeier A."/>
            <person name="Kalinowski J."/>
            <person name="Ruckert C."/>
        </authorList>
    </citation>
    <scope>NUCLEOTIDE SEQUENCE</scope>
    <source>
        <strain evidence="2">CGMCC 4.7430</strain>
    </source>
</reference>
<dbReference type="GO" id="GO:0016491">
    <property type="term" value="F:oxidoreductase activity"/>
    <property type="evidence" value="ECO:0007669"/>
    <property type="project" value="InterPro"/>
</dbReference>
<evidence type="ECO:0000259" key="1">
    <source>
        <dbReference type="Pfam" id="PF11716"/>
    </source>
</evidence>
<dbReference type="SUPFAM" id="SSF109854">
    <property type="entry name" value="DinB/YfiT-like putative metalloenzymes"/>
    <property type="match status" value="1"/>
</dbReference>
<dbReference type="InterPro" id="IPR034660">
    <property type="entry name" value="DinB/YfiT-like"/>
</dbReference>
<dbReference type="PROSITE" id="PS00059">
    <property type="entry name" value="ADH_ZINC"/>
    <property type="match status" value="1"/>
</dbReference>
<comment type="caution">
    <text evidence="2">The sequence shown here is derived from an EMBL/GenBank/DDBJ whole genome shotgun (WGS) entry which is preliminary data.</text>
</comment>
<dbReference type="InterPro" id="IPR002328">
    <property type="entry name" value="ADH_Zn_CS"/>
</dbReference>
<dbReference type="GO" id="GO:0016853">
    <property type="term" value="F:isomerase activity"/>
    <property type="evidence" value="ECO:0007669"/>
    <property type="project" value="UniProtKB-KW"/>
</dbReference>
<reference evidence="2" key="2">
    <citation type="submission" date="2020-09" db="EMBL/GenBank/DDBJ databases">
        <authorList>
            <person name="Sun Q."/>
            <person name="Zhou Y."/>
        </authorList>
    </citation>
    <scope>NUCLEOTIDE SEQUENCE</scope>
    <source>
        <strain evidence="2">CGMCC 4.7430</strain>
    </source>
</reference>
<dbReference type="InterPro" id="IPR024344">
    <property type="entry name" value="MDMPI_metal-binding"/>
</dbReference>
<organism evidence="2 3">
    <name type="scientific">Nonomuraea glycinis</name>
    <dbReference type="NCBI Taxonomy" id="2047744"/>
    <lineage>
        <taxon>Bacteria</taxon>
        <taxon>Bacillati</taxon>
        <taxon>Actinomycetota</taxon>
        <taxon>Actinomycetes</taxon>
        <taxon>Streptosporangiales</taxon>
        <taxon>Streptosporangiaceae</taxon>
        <taxon>Nonomuraea</taxon>
    </lineage>
</organism>
<name>A0A918E9E3_9ACTN</name>
<accession>A0A918E9E3</accession>
<keyword evidence="2" id="KW-0413">Isomerase</keyword>
<dbReference type="RefSeq" id="WP_189144049.1">
    <property type="nucleotide sequence ID" value="NZ_BMNK01000021.1"/>
</dbReference>
<evidence type="ECO:0000313" key="3">
    <source>
        <dbReference type="Proteomes" id="UP000660745"/>
    </source>
</evidence>
<dbReference type="InterPro" id="IPR017517">
    <property type="entry name" value="Maleyloyr_isom"/>
</dbReference>
<keyword evidence="3" id="KW-1185">Reference proteome</keyword>
<evidence type="ECO:0000313" key="2">
    <source>
        <dbReference type="EMBL" id="GGP16532.1"/>
    </source>
</evidence>